<dbReference type="AlphaFoldDB" id="A0A483NYY7"/>
<protein>
    <submittedName>
        <fullName evidence="3">XRE family transcriptional regulator</fullName>
    </submittedName>
</protein>
<accession>A0A483NYY7</accession>
<dbReference type="Pfam" id="PF01381">
    <property type="entry name" value="HTH_3"/>
    <property type="match status" value="1"/>
</dbReference>
<dbReference type="PROSITE" id="PS50943">
    <property type="entry name" value="HTH_CROC1"/>
    <property type="match status" value="1"/>
</dbReference>
<gene>
    <name evidence="3" type="ORF">ETE68_17385</name>
</gene>
<dbReference type="EMBL" id="SDCV01000016">
    <property type="protein sequence ID" value="TCY05234.1"/>
    <property type="molecule type" value="Genomic_DNA"/>
</dbReference>
<dbReference type="Gene3D" id="1.10.260.40">
    <property type="entry name" value="lambda repressor-like DNA-binding domains"/>
    <property type="match status" value="1"/>
</dbReference>
<dbReference type="InterPro" id="IPR001387">
    <property type="entry name" value="Cro/C1-type_HTH"/>
</dbReference>
<feature type="domain" description="HTH cro/C1-type" evidence="2">
    <location>
        <begin position="9"/>
        <end position="52"/>
    </location>
</feature>
<reference evidence="3" key="1">
    <citation type="submission" date="2019-01" db="EMBL/GenBank/DDBJ databases">
        <authorList>
            <person name="Lista F."/>
            <person name="Anselmo A."/>
        </authorList>
    </citation>
    <scope>NUCLEOTIDE SEQUENCE</scope>
    <source>
        <strain evidence="3">1S</strain>
    </source>
</reference>
<dbReference type="RefSeq" id="WP_032737941.1">
    <property type="nucleotide sequence ID" value="NZ_CAKLOB010000001.1"/>
</dbReference>
<dbReference type="InterPro" id="IPR010982">
    <property type="entry name" value="Lambda_DNA-bd_dom_sf"/>
</dbReference>
<name>A0A483NYY7_KLEPN</name>
<evidence type="ECO:0000256" key="1">
    <source>
        <dbReference type="SAM" id="MobiDB-lite"/>
    </source>
</evidence>
<dbReference type="SUPFAM" id="SSF47413">
    <property type="entry name" value="lambda repressor-like DNA-binding domains"/>
    <property type="match status" value="1"/>
</dbReference>
<evidence type="ECO:0000313" key="3">
    <source>
        <dbReference type="EMBL" id="TCY05234.1"/>
    </source>
</evidence>
<proteinExistence type="predicted"/>
<organism evidence="3">
    <name type="scientific">Klebsiella pneumoniae</name>
    <dbReference type="NCBI Taxonomy" id="573"/>
    <lineage>
        <taxon>Bacteria</taxon>
        <taxon>Pseudomonadati</taxon>
        <taxon>Pseudomonadota</taxon>
        <taxon>Gammaproteobacteria</taxon>
        <taxon>Enterobacterales</taxon>
        <taxon>Enterobacteriaceae</taxon>
        <taxon>Klebsiella/Raoultella group</taxon>
        <taxon>Klebsiella</taxon>
        <taxon>Klebsiella pneumoniae complex</taxon>
    </lineage>
</organism>
<evidence type="ECO:0000259" key="2">
    <source>
        <dbReference type="PROSITE" id="PS50943"/>
    </source>
</evidence>
<comment type="caution">
    <text evidence="3">The sequence shown here is derived from an EMBL/GenBank/DDBJ whole genome shotgun (WGS) entry which is preliminary data.</text>
</comment>
<sequence length="99" mass="10734">MSSELSEKLKLIREAEGLSQAKFADLTGISISTIKKYEVGIMEPGGVTLRKITTHESFKKYTLWLMSDETNEASGQIAPALSPDGQDSTSSRRGAKKVG</sequence>
<dbReference type="GO" id="GO:0003677">
    <property type="term" value="F:DNA binding"/>
    <property type="evidence" value="ECO:0007669"/>
    <property type="project" value="InterPro"/>
</dbReference>
<dbReference type="SMART" id="SM00530">
    <property type="entry name" value="HTH_XRE"/>
    <property type="match status" value="1"/>
</dbReference>
<dbReference type="CDD" id="cd00093">
    <property type="entry name" value="HTH_XRE"/>
    <property type="match status" value="1"/>
</dbReference>
<feature type="region of interest" description="Disordered" evidence="1">
    <location>
        <begin position="74"/>
        <end position="99"/>
    </location>
</feature>